<dbReference type="RefSeq" id="XP_749813.1">
    <property type="nucleotide sequence ID" value="XM_744720.1"/>
</dbReference>
<dbReference type="EMBL" id="AAHF01000007">
    <property type="protein sequence ID" value="EAL87775.1"/>
    <property type="molecule type" value="Genomic_DNA"/>
</dbReference>
<evidence type="ECO:0000256" key="3">
    <source>
        <dbReference type="ARBA" id="ARBA00023054"/>
    </source>
</evidence>
<comment type="similarity">
    <text evidence="1">Belongs to the ATG14 family.</text>
</comment>
<dbReference type="GO" id="GO:0005768">
    <property type="term" value="C:endosome"/>
    <property type="evidence" value="ECO:0000318"/>
    <property type="project" value="GO_Central"/>
</dbReference>
<evidence type="ECO:0000256" key="1">
    <source>
        <dbReference type="ARBA" id="ARBA00009574"/>
    </source>
</evidence>
<dbReference type="AlphaFoldDB" id="Q4WL07"/>
<proteinExistence type="inferred from homology"/>
<comment type="caution">
    <text evidence="5">The sequence shown here is derived from an EMBL/GenBank/DDBJ whole genome shotgun (WGS) entry which is preliminary data.</text>
</comment>
<dbReference type="InParanoid" id="Q4WL07"/>
<evidence type="ECO:0000256" key="2">
    <source>
        <dbReference type="ARBA" id="ARBA00013807"/>
    </source>
</evidence>
<dbReference type="OMA" id="CKQDKLY"/>
<name>Q4WL07_ASPFU</name>
<dbReference type="Proteomes" id="UP000002530">
    <property type="component" value="Unassembled WGS sequence"/>
</dbReference>
<feature type="compositionally biased region" description="Basic and acidic residues" evidence="4">
    <location>
        <begin position="542"/>
        <end position="556"/>
    </location>
</feature>
<dbReference type="PANTHER" id="PTHR15157:SF13">
    <property type="entry name" value="AUTOPHAGY-RELATED PROTEIN 14"/>
    <property type="match status" value="1"/>
</dbReference>
<dbReference type="GO" id="GO:0000323">
    <property type="term" value="C:lytic vacuole"/>
    <property type="evidence" value="ECO:0000318"/>
    <property type="project" value="GO_Central"/>
</dbReference>
<dbReference type="KEGG" id="afm:AFUA_1G00610"/>
<evidence type="ECO:0000313" key="6">
    <source>
        <dbReference type="Proteomes" id="UP000002530"/>
    </source>
</evidence>
<dbReference type="Pfam" id="PF10186">
    <property type="entry name" value="ATG14"/>
    <property type="match status" value="3"/>
</dbReference>
<evidence type="ECO:0000256" key="4">
    <source>
        <dbReference type="SAM" id="MobiDB-lite"/>
    </source>
</evidence>
<evidence type="ECO:0000313" key="5">
    <source>
        <dbReference type="EMBL" id="EAL87775.1"/>
    </source>
</evidence>
<accession>Q4WL07</accession>
<organism evidence="5 6">
    <name type="scientific">Aspergillus fumigatus (strain ATCC MYA-4609 / CBS 101355 / FGSC A1100 / Af293)</name>
    <name type="common">Neosartorya fumigata</name>
    <dbReference type="NCBI Taxonomy" id="330879"/>
    <lineage>
        <taxon>Eukaryota</taxon>
        <taxon>Fungi</taxon>
        <taxon>Dikarya</taxon>
        <taxon>Ascomycota</taxon>
        <taxon>Pezizomycotina</taxon>
        <taxon>Eurotiomycetes</taxon>
        <taxon>Eurotiomycetidae</taxon>
        <taxon>Eurotiales</taxon>
        <taxon>Aspergillaceae</taxon>
        <taxon>Aspergillus</taxon>
        <taxon>Aspergillus subgen. Fumigati</taxon>
    </lineage>
</organism>
<sequence>MNCPICSRVSSSRLRFYCPTCACNQIYTLRINNARALLEKETLGRQVEKALLHQTSPTLSYHRFEECSTQSPDKVPSPQDRRLTLARRRSDAESSKFQLESREVALICGVQNTIKRTERLWHSLHSKTVEARIFLCREVANLYSLRQWMKQDGSEMKKTYVIGGVPIVDLRDLNGKSQNCPLLLDMPAPTEITLPHKDHPVPTIHAPIASYISRELILTATSTQPHNLASSTTHPLGFQSNHYQPRPLTIDRSLPKLAREDPESYVLFLEGVTLLAWNVSWLCRTQGLNIASDSWEEICNIGKNMWQLLVAPPLEEATLMRAFAVRETKPMKPLRDLPKTSLQKTISFPMMGHYSHGTVHSFLGASEGTEFVRTWRLPIPLKVVDKLKSTLLGEMASAEWEVLEEKEWNDSEQSSTRVTFQSNIWEFYYLSASQKRRILDVESRIRTERRDGYSTGTSGSSVNSQLEISIASSFDPRLWRSVAHPKPLEKLTSKRRSCRACPQQMMLPFCAPDTEKQAKCGSESNRIFVLGLLPPRGQSGQKQEKFKARVTSDGRSGRTHNPGSCSMQDSCRFRRCLKDMGSIHVRGDINSTLKVVMDGTVAS</sequence>
<dbReference type="GO" id="GO:0000149">
    <property type="term" value="F:SNARE binding"/>
    <property type="evidence" value="ECO:0000318"/>
    <property type="project" value="GO_Central"/>
</dbReference>
<protein>
    <recommendedName>
        <fullName evidence="2">Autophagy-related protein 14</fullName>
    </recommendedName>
</protein>
<dbReference type="GeneID" id="3507487"/>
<dbReference type="VEuPathDB" id="FungiDB:Afu1g00610"/>
<dbReference type="InterPro" id="IPR018791">
    <property type="entry name" value="UV_resistance/autophagy_Atg14"/>
</dbReference>
<dbReference type="PANTHER" id="PTHR15157">
    <property type="entry name" value="UV RADIATION RESISTANCE-ASSOCIATED GENE PROTEIN"/>
    <property type="match status" value="1"/>
</dbReference>
<keyword evidence="3" id="KW-0175">Coiled coil</keyword>
<dbReference type="OrthoDB" id="16772at2759"/>
<dbReference type="HOGENOM" id="CLU_452665_0_0_1"/>
<gene>
    <name evidence="5" type="ORF">AFUA_1G00610</name>
</gene>
<keyword evidence="6" id="KW-1185">Reference proteome</keyword>
<dbReference type="GO" id="GO:0035493">
    <property type="term" value="P:SNARE complex assembly"/>
    <property type="evidence" value="ECO:0000318"/>
    <property type="project" value="GO_Central"/>
</dbReference>
<reference evidence="5 6" key="1">
    <citation type="journal article" date="2005" name="Nature">
        <title>Genomic sequence of the pathogenic and allergenic filamentous fungus Aspergillus fumigatus.</title>
        <authorList>
            <person name="Nierman W.C."/>
            <person name="Pain A."/>
            <person name="Anderson M.J."/>
            <person name="Wortman J.R."/>
            <person name="Kim H.S."/>
            <person name="Arroyo J."/>
            <person name="Berriman M."/>
            <person name="Abe K."/>
            <person name="Archer D.B."/>
            <person name="Bermejo C."/>
            <person name="Bennett J."/>
            <person name="Bowyer P."/>
            <person name="Chen D."/>
            <person name="Collins M."/>
            <person name="Coulsen R."/>
            <person name="Davies R."/>
            <person name="Dyer P.S."/>
            <person name="Farman M."/>
            <person name="Fedorova N."/>
            <person name="Fedorova N."/>
            <person name="Feldblyum T.V."/>
            <person name="Fischer R."/>
            <person name="Fosker N."/>
            <person name="Fraser A."/>
            <person name="Garcia J.L."/>
            <person name="Garcia M.J."/>
            <person name="Goble A."/>
            <person name="Goldman G.H."/>
            <person name="Gomi K."/>
            <person name="Griffith-Jones S."/>
            <person name="Gwilliam R."/>
            <person name="Haas B."/>
            <person name="Haas H."/>
            <person name="Harris D."/>
            <person name="Horiuchi H."/>
            <person name="Huang J."/>
            <person name="Humphray S."/>
            <person name="Jimenez J."/>
            <person name="Keller N."/>
            <person name="Khouri H."/>
            <person name="Kitamoto K."/>
            <person name="Kobayashi T."/>
            <person name="Konzack S."/>
            <person name="Kulkarni R."/>
            <person name="Kumagai T."/>
            <person name="Lafon A."/>
            <person name="Latge J.P."/>
            <person name="Li W."/>
            <person name="Lord A."/>
            <person name="Lu C."/>
            <person name="Majoros W.H."/>
            <person name="May G.S."/>
            <person name="Miller B.L."/>
            <person name="Mohamoud Y."/>
            <person name="Molina M."/>
            <person name="Monod M."/>
            <person name="Mouyna I."/>
            <person name="Mulligan S."/>
            <person name="Murphy L."/>
            <person name="O'Neil S."/>
            <person name="Paulsen I."/>
            <person name="Penalva M.A."/>
            <person name="Pertea M."/>
            <person name="Price C."/>
            <person name="Pritchard B.L."/>
            <person name="Quail M.A."/>
            <person name="Rabbinowitsch E."/>
            <person name="Rawlins N."/>
            <person name="Rajandream M.A."/>
            <person name="Reichard U."/>
            <person name="Renauld H."/>
            <person name="Robson G.D."/>
            <person name="Rodriguez de Cordoba S."/>
            <person name="Rodriguez-Pena J.M."/>
            <person name="Ronning C.M."/>
            <person name="Rutter S."/>
            <person name="Salzberg S.L."/>
            <person name="Sanchez M."/>
            <person name="Sanchez-Ferrero J.C."/>
            <person name="Saunders D."/>
            <person name="Seeger K."/>
            <person name="Squares R."/>
            <person name="Squares S."/>
            <person name="Takeuchi M."/>
            <person name="Tekaia F."/>
            <person name="Turner G."/>
            <person name="Vazquez de Aldana C.R."/>
            <person name="Weidman J."/>
            <person name="White O."/>
            <person name="Woodward J."/>
            <person name="Yu J.H."/>
            <person name="Fraser C."/>
            <person name="Galagan J.E."/>
            <person name="Asai K."/>
            <person name="Machida M."/>
            <person name="Hall N."/>
            <person name="Barrell B."/>
            <person name="Denning D.W."/>
        </authorList>
    </citation>
    <scope>NUCLEOTIDE SEQUENCE [LARGE SCALE GENOMIC DNA]</scope>
    <source>
        <strain evidence="5 6">Af293</strain>
    </source>
</reference>
<feature type="region of interest" description="Disordered" evidence="4">
    <location>
        <begin position="534"/>
        <end position="566"/>
    </location>
</feature>
<dbReference type="GO" id="GO:0032991">
    <property type="term" value="C:protein-containing complex"/>
    <property type="evidence" value="ECO:0007669"/>
    <property type="project" value="UniProtKB-ARBA"/>
</dbReference>